<dbReference type="SMART" id="SM00895">
    <property type="entry name" value="FCD"/>
    <property type="match status" value="1"/>
</dbReference>
<comment type="caution">
    <text evidence="6">The sequence shown here is derived from an EMBL/GenBank/DDBJ whole genome shotgun (WGS) entry which is preliminary data.</text>
</comment>
<dbReference type="Proteomes" id="UP000248259">
    <property type="component" value="Unassembled WGS sequence"/>
</dbReference>
<dbReference type="GO" id="GO:0003677">
    <property type="term" value="F:DNA binding"/>
    <property type="evidence" value="ECO:0007669"/>
    <property type="project" value="UniProtKB-KW"/>
</dbReference>
<dbReference type="PANTHER" id="PTHR43537:SF49">
    <property type="entry name" value="TRANSCRIPTIONAL REGULATORY PROTEIN"/>
    <property type="match status" value="1"/>
</dbReference>
<dbReference type="InterPro" id="IPR008920">
    <property type="entry name" value="TF_FadR/GntR_C"/>
</dbReference>
<dbReference type="InterPro" id="IPR036388">
    <property type="entry name" value="WH-like_DNA-bd_sf"/>
</dbReference>
<dbReference type="InterPro" id="IPR000524">
    <property type="entry name" value="Tscrpt_reg_HTH_GntR"/>
</dbReference>
<dbReference type="InterPro" id="IPR011711">
    <property type="entry name" value="GntR_C"/>
</dbReference>
<protein>
    <submittedName>
        <fullName evidence="6">GntR family transcriptional regulator</fullName>
    </submittedName>
</protein>
<keyword evidence="7" id="KW-1185">Reference proteome</keyword>
<feature type="region of interest" description="Disordered" evidence="4">
    <location>
        <begin position="1"/>
        <end position="24"/>
    </location>
</feature>
<dbReference type="PROSITE" id="PS50949">
    <property type="entry name" value="HTH_GNTR"/>
    <property type="match status" value="1"/>
</dbReference>
<organism evidence="6 7">
    <name type="scientific">Parazoarcus communis SWub3 = DSM 12120</name>
    <dbReference type="NCBI Taxonomy" id="1121029"/>
    <lineage>
        <taxon>Bacteria</taxon>
        <taxon>Pseudomonadati</taxon>
        <taxon>Pseudomonadota</taxon>
        <taxon>Betaproteobacteria</taxon>
        <taxon>Rhodocyclales</taxon>
        <taxon>Zoogloeaceae</taxon>
        <taxon>Parazoarcus</taxon>
    </lineage>
</organism>
<dbReference type="SMART" id="SM00345">
    <property type="entry name" value="HTH_GNTR"/>
    <property type="match status" value="1"/>
</dbReference>
<dbReference type="Pfam" id="PF00392">
    <property type="entry name" value="GntR"/>
    <property type="match status" value="1"/>
</dbReference>
<sequence length="261" mass="28439">MVRTSPKEALPASQADEPDATASQTVRAQLRLREMILDGHLPAGERVSEPAVAELTGISRTPIRAALQHLQQEGLLEPIRSGGFRVRAFSIDEIRDAIEIRGTLEGLAARLAAERGVSDADLQAMNECVDRIDAILDAGELDEARFEAYVDTNARFHDLLAAACRSEVVQRQVLRGNALPFASPSGFIRVQAAAPDALRTLQTANTQHRAVVDAIARREGARAEALMREHARIAHRNLQATLDNPRVMDLIPGGRLIVQDT</sequence>
<evidence type="ECO:0000256" key="4">
    <source>
        <dbReference type="SAM" id="MobiDB-lite"/>
    </source>
</evidence>
<dbReference type="SUPFAM" id="SSF48008">
    <property type="entry name" value="GntR ligand-binding domain-like"/>
    <property type="match status" value="1"/>
</dbReference>
<dbReference type="Gene3D" id="1.20.120.530">
    <property type="entry name" value="GntR ligand-binding domain-like"/>
    <property type="match status" value="1"/>
</dbReference>
<evidence type="ECO:0000256" key="3">
    <source>
        <dbReference type="ARBA" id="ARBA00023163"/>
    </source>
</evidence>
<keyword evidence="3" id="KW-0804">Transcription</keyword>
<evidence type="ECO:0000313" key="6">
    <source>
        <dbReference type="EMBL" id="PZA15433.1"/>
    </source>
</evidence>
<evidence type="ECO:0000313" key="7">
    <source>
        <dbReference type="Proteomes" id="UP000248259"/>
    </source>
</evidence>
<keyword evidence="1" id="KW-0805">Transcription regulation</keyword>
<dbReference type="PRINTS" id="PR00035">
    <property type="entry name" value="HTHGNTR"/>
</dbReference>
<dbReference type="PANTHER" id="PTHR43537">
    <property type="entry name" value="TRANSCRIPTIONAL REGULATOR, GNTR FAMILY"/>
    <property type="match status" value="1"/>
</dbReference>
<dbReference type="Pfam" id="PF07729">
    <property type="entry name" value="FCD"/>
    <property type="match status" value="1"/>
</dbReference>
<dbReference type="Gene3D" id="1.10.10.10">
    <property type="entry name" value="Winged helix-like DNA-binding domain superfamily/Winged helix DNA-binding domain"/>
    <property type="match status" value="1"/>
</dbReference>
<evidence type="ECO:0000256" key="2">
    <source>
        <dbReference type="ARBA" id="ARBA00023125"/>
    </source>
</evidence>
<dbReference type="RefSeq" id="WP_110527168.1">
    <property type="nucleotide sequence ID" value="NZ_QKOE01000014.1"/>
</dbReference>
<dbReference type="SUPFAM" id="SSF46785">
    <property type="entry name" value="Winged helix' DNA-binding domain"/>
    <property type="match status" value="1"/>
</dbReference>
<dbReference type="InterPro" id="IPR036390">
    <property type="entry name" value="WH_DNA-bd_sf"/>
</dbReference>
<proteinExistence type="predicted"/>
<dbReference type="OrthoDB" id="8066003at2"/>
<reference evidence="6 7" key="1">
    <citation type="submission" date="2018-06" db="EMBL/GenBank/DDBJ databases">
        <title>Azoarcus communis strain SWub3 genome.</title>
        <authorList>
            <person name="Zorraquino Salvo V."/>
            <person name="Toubiana D."/>
            <person name="Blumwald E."/>
        </authorList>
    </citation>
    <scope>NUCLEOTIDE SEQUENCE [LARGE SCALE GENOMIC DNA]</scope>
    <source>
        <strain evidence="6 7">SWub3</strain>
    </source>
</reference>
<dbReference type="AlphaFoldDB" id="A0A323UTT7"/>
<dbReference type="CDD" id="cd07377">
    <property type="entry name" value="WHTH_GntR"/>
    <property type="match status" value="1"/>
</dbReference>
<keyword evidence="2" id="KW-0238">DNA-binding</keyword>
<accession>A0A323UTT7</accession>
<dbReference type="GO" id="GO:0003700">
    <property type="term" value="F:DNA-binding transcription factor activity"/>
    <property type="evidence" value="ECO:0007669"/>
    <property type="project" value="InterPro"/>
</dbReference>
<dbReference type="EMBL" id="QKOE01000014">
    <property type="protein sequence ID" value="PZA15433.1"/>
    <property type="molecule type" value="Genomic_DNA"/>
</dbReference>
<gene>
    <name evidence="6" type="ORF">DNK49_17005</name>
</gene>
<evidence type="ECO:0000256" key="1">
    <source>
        <dbReference type="ARBA" id="ARBA00023015"/>
    </source>
</evidence>
<evidence type="ECO:0000259" key="5">
    <source>
        <dbReference type="PROSITE" id="PS50949"/>
    </source>
</evidence>
<feature type="domain" description="HTH gntR-type" evidence="5">
    <location>
        <begin position="22"/>
        <end position="89"/>
    </location>
</feature>
<name>A0A323UTT7_9RHOO</name>